<dbReference type="InterPro" id="IPR011006">
    <property type="entry name" value="CheY-like_superfamily"/>
</dbReference>
<dbReference type="CDD" id="cd17535">
    <property type="entry name" value="REC_NarL-like"/>
    <property type="match status" value="1"/>
</dbReference>
<gene>
    <name evidence="6" type="ORF">ENK44_07290</name>
</gene>
<dbReference type="InterPro" id="IPR016032">
    <property type="entry name" value="Sig_transdc_resp-reg_C-effctor"/>
</dbReference>
<dbReference type="EMBL" id="DRQG01000067">
    <property type="protein sequence ID" value="HGY55485.1"/>
    <property type="molecule type" value="Genomic_DNA"/>
</dbReference>
<dbReference type="SMART" id="SM00421">
    <property type="entry name" value="HTH_LUXR"/>
    <property type="match status" value="1"/>
</dbReference>
<feature type="domain" description="HTH luxR-type" evidence="4">
    <location>
        <begin position="151"/>
        <end position="216"/>
    </location>
</feature>
<dbReference type="GO" id="GO:0006355">
    <property type="term" value="P:regulation of DNA-templated transcription"/>
    <property type="evidence" value="ECO:0007669"/>
    <property type="project" value="InterPro"/>
</dbReference>
<dbReference type="Pfam" id="PF00072">
    <property type="entry name" value="Response_reg"/>
    <property type="match status" value="1"/>
</dbReference>
<name>A0A7V4U009_CALAY</name>
<accession>A0A7V4U009</accession>
<dbReference type="SUPFAM" id="SSF52172">
    <property type="entry name" value="CheY-like"/>
    <property type="match status" value="1"/>
</dbReference>
<dbReference type="PANTHER" id="PTHR43214:SF43">
    <property type="entry name" value="TWO-COMPONENT RESPONSE REGULATOR"/>
    <property type="match status" value="1"/>
</dbReference>
<dbReference type="PANTHER" id="PTHR43214">
    <property type="entry name" value="TWO-COMPONENT RESPONSE REGULATOR"/>
    <property type="match status" value="1"/>
</dbReference>
<evidence type="ECO:0000313" key="6">
    <source>
        <dbReference type="EMBL" id="HGY55485.1"/>
    </source>
</evidence>
<dbReference type="GO" id="GO:0000160">
    <property type="term" value="P:phosphorelay signal transduction system"/>
    <property type="evidence" value="ECO:0007669"/>
    <property type="project" value="InterPro"/>
</dbReference>
<dbReference type="PROSITE" id="PS50043">
    <property type="entry name" value="HTH_LUXR_2"/>
    <property type="match status" value="1"/>
</dbReference>
<evidence type="ECO:0000256" key="2">
    <source>
        <dbReference type="ARBA" id="ARBA00023125"/>
    </source>
</evidence>
<dbReference type="InterPro" id="IPR001789">
    <property type="entry name" value="Sig_transdc_resp-reg_receiver"/>
</dbReference>
<dbReference type="InterPro" id="IPR000792">
    <property type="entry name" value="Tscrpt_reg_LuxR_C"/>
</dbReference>
<proteinExistence type="predicted"/>
<keyword evidence="1 3" id="KW-0597">Phosphoprotein</keyword>
<comment type="caution">
    <text evidence="6">The sequence shown here is derived from an EMBL/GenBank/DDBJ whole genome shotgun (WGS) entry which is preliminary data.</text>
</comment>
<dbReference type="SMART" id="SM00448">
    <property type="entry name" value="REC"/>
    <property type="match status" value="1"/>
</dbReference>
<evidence type="ECO:0000256" key="1">
    <source>
        <dbReference type="ARBA" id="ARBA00022553"/>
    </source>
</evidence>
<dbReference type="PROSITE" id="PS00622">
    <property type="entry name" value="HTH_LUXR_1"/>
    <property type="match status" value="1"/>
</dbReference>
<reference evidence="6" key="1">
    <citation type="journal article" date="2020" name="mSystems">
        <title>Genome- and Community-Level Interaction Insights into Carbon Utilization and Element Cycling Functions of Hydrothermarchaeota in Hydrothermal Sediment.</title>
        <authorList>
            <person name="Zhou Z."/>
            <person name="Liu Y."/>
            <person name="Xu W."/>
            <person name="Pan J."/>
            <person name="Luo Z.H."/>
            <person name="Li M."/>
        </authorList>
    </citation>
    <scope>NUCLEOTIDE SEQUENCE [LARGE SCALE GENOMIC DNA]</scope>
    <source>
        <strain evidence="6">HyVt-577</strain>
    </source>
</reference>
<dbReference type="CDD" id="cd06170">
    <property type="entry name" value="LuxR_C_like"/>
    <property type="match status" value="1"/>
</dbReference>
<dbReference type="InterPro" id="IPR039420">
    <property type="entry name" value="WalR-like"/>
</dbReference>
<dbReference type="SUPFAM" id="SSF46894">
    <property type="entry name" value="C-terminal effector domain of the bipartite response regulators"/>
    <property type="match status" value="1"/>
</dbReference>
<dbReference type="PRINTS" id="PR00038">
    <property type="entry name" value="HTHLUXR"/>
</dbReference>
<evidence type="ECO:0000256" key="3">
    <source>
        <dbReference type="PROSITE-ProRule" id="PRU00169"/>
    </source>
</evidence>
<feature type="domain" description="Response regulatory" evidence="5">
    <location>
        <begin position="5"/>
        <end position="123"/>
    </location>
</feature>
<evidence type="ECO:0000259" key="4">
    <source>
        <dbReference type="PROSITE" id="PS50043"/>
    </source>
</evidence>
<feature type="modified residue" description="4-aspartylphosphate" evidence="3">
    <location>
        <position position="58"/>
    </location>
</feature>
<dbReference type="PROSITE" id="PS50110">
    <property type="entry name" value="RESPONSE_REGULATORY"/>
    <property type="match status" value="1"/>
</dbReference>
<dbReference type="Pfam" id="PF00196">
    <property type="entry name" value="GerE"/>
    <property type="match status" value="1"/>
</dbReference>
<protein>
    <submittedName>
        <fullName evidence="6">Response regulator transcription factor</fullName>
    </submittedName>
</protein>
<dbReference type="InterPro" id="IPR058245">
    <property type="entry name" value="NreC/VraR/RcsB-like_REC"/>
</dbReference>
<organism evidence="6">
    <name type="scientific">Caldithrix abyssi</name>
    <dbReference type="NCBI Taxonomy" id="187145"/>
    <lineage>
        <taxon>Bacteria</taxon>
        <taxon>Pseudomonadati</taxon>
        <taxon>Calditrichota</taxon>
        <taxon>Calditrichia</taxon>
        <taxon>Calditrichales</taxon>
        <taxon>Calditrichaceae</taxon>
        <taxon>Caldithrix</taxon>
    </lineage>
</organism>
<dbReference type="GO" id="GO:0003677">
    <property type="term" value="F:DNA binding"/>
    <property type="evidence" value="ECO:0007669"/>
    <property type="project" value="UniProtKB-KW"/>
</dbReference>
<dbReference type="Gene3D" id="3.40.50.2300">
    <property type="match status" value="1"/>
</dbReference>
<evidence type="ECO:0000259" key="5">
    <source>
        <dbReference type="PROSITE" id="PS50110"/>
    </source>
</evidence>
<dbReference type="AlphaFoldDB" id="A0A7V4U009"/>
<sequence>MTKIKIALAEDNQRLAEAIRDKLAIFDDVVTFKFHALNGVALLKQLENDPDIDVILMDIEMPDMDGIEATAEVKKNYPEIRIVMLTVFDDEDKIFRAIQAGANGYLLKDEPAGVIVDGIKSIRDGGAPMSPSIAAKTLNLLRNPSSVQEPEARQEITLTRREVEVLEHISQGLDYQKIANTLFVSPSTVRKHIENIYRKLHVHNKIEAVLLAQKHKLI</sequence>
<keyword evidence="2" id="KW-0238">DNA-binding</keyword>
<dbReference type="Proteomes" id="UP000885779">
    <property type="component" value="Unassembled WGS sequence"/>
</dbReference>